<name>A0A2T9YU96_9FUNG</name>
<organism evidence="4 5">
    <name type="scientific">Furculomyces boomerangus</name>
    <dbReference type="NCBI Taxonomy" id="61424"/>
    <lineage>
        <taxon>Eukaryota</taxon>
        <taxon>Fungi</taxon>
        <taxon>Fungi incertae sedis</taxon>
        <taxon>Zoopagomycota</taxon>
        <taxon>Kickxellomycotina</taxon>
        <taxon>Harpellomycetes</taxon>
        <taxon>Harpellales</taxon>
        <taxon>Harpellaceae</taxon>
        <taxon>Furculomyces</taxon>
    </lineage>
</organism>
<keyword evidence="5" id="KW-1185">Reference proteome</keyword>
<evidence type="ECO:0000313" key="5">
    <source>
        <dbReference type="Proteomes" id="UP000245699"/>
    </source>
</evidence>
<dbReference type="STRING" id="61424.A0A2T9YU96"/>
<protein>
    <recommendedName>
        <fullName evidence="6">Nucleosome assembly protein</fullName>
    </recommendedName>
</protein>
<proteinExistence type="inferred from homology"/>
<reference evidence="4 5" key="1">
    <citation type="journal article" date="2018" name="MBio">
        <title>Comparative Genomics Reveals the Core Gene Toolbox for the Fungus-Insect Symbiosis.</title>
        <authorList>
            <person name="Wang Y."/>
            <person name="Stata M."/>
            <person name="Wang W."/>
            <person name="Stajich J.E."/>
            <person name="White M.M."/>
            <person name="Moncalvo J.M."/>
        </authorList>
    </citation>
    <scope>NUCLEOTIDE SEQUENCE [LARGE SCALE GENOMIC DNA]</scope>
    <source>
        <strain evidence="4 5">AUS-77-4</strain>
    </source>
</reference>
<evidence type="ECO:0000256" key="1">
    <source>
        <dbReference type="ARBA" id="ARBA00009947"/>
    </source>
</evidence>
<feature type="compositionally biased region" description="Acidic residues" evidence="3">
    <location>
        <begin position="200"/>
        <end position="228"/>
    </location>
</feature>
<gene>
    <name evidence="4" type="ORF">BB559_002572</name>
</gene>
<dbReference type="Pfam" id="PF00956">
    <property type="entry name" value="NAP"/>
    <property type="match status" value="1"/>
</dbReference>
<dbReference type="InterPro" id="IPR002164">
    <property type="entry name" value="NAP_family"/>
</dbReference>
<comment type="similarity">
    <text evidence="1 2">Belongs to the nucleosome assembly protein (NAP) family.</text>
</comment>
<feature type="region of interest" description="Disordered" evidence="3">
    <location>
        <begin position="200"/>
        <end position="236"/>
    </location>
</feature>
<dbReference type="SUPFAM" id="SSF143113">
    <property type="entry name" value="NAP-like"/>
    <property type="match status" value="1"/>
</dbReference>
<dbReference type="Gene3D" id="3.30.1120.90">
    <property type="entry name" value="Nucleosome assembly protein"/>
    <property type="match status" value="1"/>
</dbReference>
<dbReference type="InterPro" id="IPR037231">
    <property type="entry name" value="NAP-like_sf"/>
</dbReference>
<evidence type="ECO:0008006" key="6">
    <source>
        <dbReference type="Google" id="ProtNLM"/>
    </source>
</evidence>
<dbReference type="AlphaFoldDB" id="A0A2T9YU96"/>
<dbReference type="OrthoDB" id="19419at2759"/>
<evidence type="ECO:0000256" key="2">
    <source>
        <dbReference type="RuleBase" id="RU003876"/>
    </source>
</evidence>
<comment type="caution">
    <text evidence="4">The sequence shown here is derived from an EMBL/GenBank/DDBJ whole genome shotgun (WGS) entry which is preliminary data.</text>
</comment>
<dbReference type="Proteomes" id="UP000245699">
    <property type="component" value="Unassembled WGS sequence"/>
</dbReference>
<sequence length="236" mass="27263">MSSNQVEDAEFAANVEELFGIQEKFDPIINELHDEIYKLQAQYELKKADLYSQRAKVIEKIPKFWQRAIDNQAVLSTLVETDDAAALEYLTNINIDRDPTNPTMFKIIFSFSENPYFTNKDLIQSVDLSKKDEPKLTSHHIDWIEGKCLVKPKSEDSEENDEDEETSFFTFFTEDSNADLAELIANDFYPNAINYFQGEFGDDISDAELDENNAEDEEDDSDNEEDDEPNNKRPRV</sequence>
<dbReference type="EMBL" id="MBFT01000164">
    <property type="protein sequence ID" value="PVU95913.1"/>
    <property type="molecule type" value="Genomic_DNA"/>
</dbReference>
<dbReference type="PANTHER" id="PTHR11875">
    <property type="entry name" value="TESTIS-SPECIFIC Y-ENCODED PROTEIN"/>
    <property type="match status" value="1"/>
</dbReference>
<dbReference type="GO" id="GO:0005634">
    <property type="term" value="C:nucleus"/>
    <property type="evidence" value="ECO:0007669"/>
    <property type="project" value="InterPro"/>
</dbReference>
<accession>A0A2T9YU96</accession>
<evidence type="ECO:0000256" key="3">
    <source>
        <dbReference type="SAM" id="MobiDB-lite"/>
    </source>
</evidence>
<dbReference type="GO" id="GO:0006334">
    <property type="term" value="P:nucleosome assembly"/>
    <property type="evidence" value="ECO:0007669"/>
    <property type="project" value="InterPro"/>
</dbReference>
<dbReference type="Gene3D" id="1.20.5.1500">
    <property type="match status" value="1"/>
</dbReference>
<evidence type="ECO:0000313" key="4">
    <source>
        <dbReference type="EMBL" id="PVU95913.1"/>
    </source>
</evidence>